<evidence type="ECO:0000313" key="3">
    <source>
        <dbReference type="Proteomes" id="UP001494672"/>
    </source>
</evidence>
<protein>
    <submittedName>
        <fullName evidence="2">Protein phosphatase 2C domain-containing protein</fullName>
    </submittedName>
</protein>
<evidence type="ECO:0000259" key="1">
    <source>
        <dbReference type="PROSITE" id="PS51746"/>
    </source>
</evidence>
<dbReference type="SMART" id="SM00332">
    <property type="entry name" value="PP2Cc"/>
    <property type="match status" value="1"/>
</dbReference>
<dbReference type="SUPFAM" id="SSF81606">
    <property type="entry name" value="PP2C-like"/>
    <property type="match status" value="1"/>
</dbReference>
<dbReference type="InterPro" id="IPR001932">
    <property type="entry name" value="PPM-type_phosphatase-like_dom"/>
</dbReference>
<dbReference type="PROSITE" id="PS51746">
    <property type="entry name" value="PPM_2"/>
    <property type="match status" value="1"/>
</dbReference>
<gene>
    <name evidence="2" type="ORF">AAAU18_08440</name>
</gene>
<dbReference type="Proteomes" id="UP001494672">
    <property type="component" value="Unassembled WGS sequence"/>
</dbReference>
<dbReference type="Gene3D" id="3.60.40.10">
    <property type="entry name" value="PPM-type phosphatase domain"/>
    <property type="match status" value="1"/>
</dbReference>
<dbReference type="SMART" id="SM00331">
    <property type="entry name" value="PP2C_SIG"/>
    <property type="match status" value="1"/>
</dbReference>
<accession>A0ABV1I9M3</accession>
<proteinExistence type="predicted"/>
<reference evidence="2 3" key="1">
    <citation type="submission" date="2024-04" db="EMBL/GenBank/DDBJ databases">
        <title>Human intestinal bacterial collection.</title>
        <authorList>
            <person name="Pauvert C."/>
            <person name="Hitch T.C.A."/>
            <person name="Clavel T."/>
        </authorList>
    </citation>
    <scope>NUCLEOTIDE SEQUENCE [LARGE SCALE GENOMIC DNA]</scope>
    <source>
        <strain evidence="2 3">CLA-AA-H181</strain>
    </source>
</reference>
<dbReference type="RefSeq" id="WP_022216232.1">
    <property type="nucleotide sequence ID" value="NZ_JBBNGJ010000005.1"/>
</dbReference>
<dbReference type="InterPro" id="IPR036457">
    <property type="entry name" value="PPM-type-like_dom_sf"/>
</dbReference>
<keyword evidence="3" id="KW-1185">Reference proteome</keyword>
<dbReference type="CDD" id="cd00143">
    <property type="entry name" value="PP2Cc"/>
    <property type="match status" value="1"/>
</dbReference>
<feature type="domain" description="PPM-type phosphatase" evidence="1">
    <location>
        <begin position="35"/>
        <end position="280"/>
    </location>
</feature>
<sequence>MREEAARQNEVTTVRLTEEINWESIDRKENALHIEIGQSSIIGTRSYQQDALFVAKYENGMTLAVICDGMGGLNGGELASNTAVKMLVNDFKSVNDFSEVPIFLEREVVRLDECVADLEDEYGNALGGGCTLVCVVTKGNGMYFISAGDSRIYIVRDNDIQAINRDHNFRLQLDTMLRNGQITEKEYEMQENQAEALISYLGMGNISLTDSNTEPFYLEENDLILLCSDGLYKRLSNEQILDIVLDNQNSMQVIAERLNKVVMQLTQRNQDNTSVILLRYGR</sequence>
<comment type="caution">
    <text evidence="2">The sequence shown here is derived from an EMBL/GenBank/DDBJ whole genome shotgun (WGS) entry which is preliminary data.</text>
</comment>
<dbReference type="PANTHER" id="PTHR47992">
    <property type="entry name" value="PROTEIN PHOSPHATASE"/>
    <property type="match status" value="1"/>
</dbReference>
<dbReference type="InterPro" id="IPR015655">
    <property type="entry name" value="PP2C"/>
</dbReference>
<name>A0ABV1I9M3_9FIRM</name>
<dbReference type="EMBL" id="JBBNGJ010000005">
    <property type="protein sequence ID" value="MEQ2592931.1"/>
    <property type="molecule type" value="Genomic_DNA"/>
</dbReference>
<organism evidence="2 3">
    <name type="scientific">Coprococcus aceti</name>
    <dbReference type="NCBI Taxonomy" id="2981786"/>
    <lineage>
        <taxon>Bacteria</taxon>
        <taxon>Bacillati</taxon>
        <taxon>Bacillota</taxon>
        <taxon>Clostridia</taxon>
        <taxon>Lachnospirales</taxon>
        <taxon>Lachnospiraceae</taxon>
        <taxon>Coprococcus</taxon>
    </lineage>
</organism>
<dbReference type="Pfam" id="PF13672">
    <property type="entry name" value="PP2C_2"/>
    <property type="match status" value="1"/>
</dbReference>
<evidence type="ECO:0000313" key="2">
    <source>
        <dbReference type="EMBL" id="MEQ2592931.1"/>
    </source>
</evidence>